<feature type="region of interest" description="Disordered" evidence="2">
    <location>
        <begin position="206"/>
        <end position="239"/>
    </location>
</feature>
<evidence type="ECO:0000256" key="1">
    <source>
        <dbReference type="ARBA" id="ARBA00005474"/>
    </source>
</evidence>
<protein>
    <submittedName>
        <fullName evidence="4">LOB domain-containing protein 41 isoform A</fullName>
    </submittedName>
</protein>
<feature type="region of interest" description="Disordered" evidence="2">
    <location>
        <begin position="159"/>
        <end position="192"/>
    </location>
</feature>
<keyword evidence="5" id="KW-1185">Reference proteome</keyword>
<dbReference type="Gramene" id="XM_028361189.1">
    <property type="protein sequence ID" value="XP_028216990.1"/>
    <property type="gene ID" value="LOC114399085"/>
</dbReference>
<dbReference type="AlphaFoldDB" id="A0A445FCB2"/>
<dbReference type="PROSITE" id="PS50891">
    <property type="entry name" value="LOB"/>
    <property type="match status" value="1"/>
</dbReference>
<dbReference type="PANTHER" id="PTHR31304:SF61">
    <property type="entry name" value="SEED SPECIFIC PROTEIN BN15D17A"/>
    <property type="match status" value="1"/>
</dbReference>
<feature type="compositionally biased region" description="Basic and acidic residues" evidence="2">
    <location>
        <begin position="222"/>
        <end position="237"/>
    </location>
</feature>
<dbReference type="InterPro" id="IPR017414">
    <property type="entry name" value="LOBD"/>
</dbReference>
<reference evidence="4 5" key="1">
    <citation type="submission" date="2018-09" db="EMBL/GenBank/DDBJ databases">
        <title>A high-quality reference genome of wild soybean provides a powerful tool to mine soybean genomes.</title>
        <authorList>
            <person name="Xie M."/>
            <person name="Chung C.Y.L."/>
            <person name="Li M.-W."/>
            <person name="Wong F.-L."/>
            <person name="Chan T.-F."/>
            <person name="Lam H.-M."/>
        </authorList>
    </citation>
    <scope>NUCLEOTIDE SEQUENCE [LARGE SCALE GENOMIC DNA]</scope>
    <source>
        <strain evidence="5">cv. W05</strain>
        <tissue evidence="4">Hypocotyl of etiolated seedlings</tissue>
    </source>
</reference>
<gene>
    <name evidence="4" type="ORF">D0Y65_050479</name>
</gene>
<dbReference type="PANTHER" id="PTHR31304">
    <property type="entry name" value="LOB DOMAIN-CONTAINING PROTEIN 38"/>
    <property type="match status" value="1"/>
</dbReference>
<proteinExistence type="inferred from homology"/>
<dbReference type="EMBL" id="QZWG01000019">
    <property type="protein sequence ID" value="RZB46467.1"/>
    <property type="molecule type" value="Genomic_DNA"/>
</dbReference>
<name>A0A445FCB2_GLYSO</name>
<dbReference type="Proteomes" id="UP000289340">
    <property type="component" value="Chromosome 19"/>
</dbReference>
<accession>A0A445FCB2</accession>
<dbReference type="GO" id="GO:0010468">
    <property type="term" value="P:regulation of gene expression"/>
    <property type="evidence" value="ECO:0007669"/>
    <property type="project" value="TreeGrafter"/>
</dbReference>
<sequence>MRMSCNGCRVLRKGCSEDCSIRPCLQWIKNPESQANATVFLAKFYGRAGLMNLINAGPENLRPAIFRSLLYEACGRIVNPIYGSVGLLWSGSWQLCQAAVEAILKGEPITPITSEAAANGRAPPLKAYDIRHVSKDENSANETPKAKTRSRFNRTGSTLIKPKASKGTPTGFVPIEPVEPETANRTTSHESGLSHLSEAAVMVEGESKESESDVSVETSNLFHEEPESVAKTSDRTGESGNEIGLELTLGFEPVSRVHHVVPMKKRKIIASKSYGDSAEKDSCKMELGLEYPA</sequence>
<evidence type="ECO:0000313" key="4">
    <source>
        <dbReference type="EMBL" id="RZB46467.1"/>
    </source>
</evidence>
<dbReference type="Pfam" id="PF03195">
    <property type="entry name" value="LOB"/>
    <property type="match status" value="1"/>
</dbReference>
<evidence type="ECO:0000259" key="3">
    <source>
        <dbReference type="PROSITE" id="PS50891"/>
    </source>
</evidence>
<evidence type="ECO:0000313" key="5">
    <source>
        <dbReference type="Proteomes" id="UP000289340"/>
    </source>
</evidence>
<comment type="caution">
    <text evidence="4">The sequence shown here is derived from an EMBL/GenBank/DDBJ whole genome shotgun (WGS) entry which is preliminary data.</text>
</comment>
<organism evidence="4 5">
    <name type="scientific">Glycine soja</name>
    <name type="common">Wild soybean</name>
    <dbReference type="NCBI Taxonomy" id="3848"/>
    <lineage>
        <taxon>Eukaryota</taxon>
        <taxon>Viridiplantae</taxon>
        <taxon>Streptophyta</taxon>
        <taxon>Embryophyta</taxon>
        <taxon>Tracheophyta</taxon>
        <taxon>Spermatophyta</taxon>
        <taxon>Magnoliopsida</taxon>
        <taxon>eudicotyledons</taxon>
        <taxon>Gunneridae</taxon>
        <taxon>Pentapetalae</taxon>
        <taxon>rosids</taxon>
        <taxon>fabids</taxon>
        <taxon>Fabales</taxon>
        <taxon>Fabaceae</taxon>
        <taxon>Papilionoideae</taxon>
        <taxon>50 kb inversion clade</taxon>
        <taxon>NPAAA clade</taxon>
        <taxon>indigoferoid/millettioid clade</taxon>
        <taxon>Phaseoleae</taxon>
        <taxon>Glycine</taxon>
        <taxon>Glycine subgen. Soja</taxon>
    </lineage>
</organism>
<evidence type="ECO:0000256" key="2">
    <source>
        <dbReference type="SAM" id="MobiDB-lite"/>
    </source>
</evidence>
<dbReference type="PIRSF" id="PIRSF038155">
    <property type="entry name" value="Protein_ASYMMETRIC_LEAVES"/>
    <property type="match status" value="1"/>
</dbReference>
<feature type="domain" description="LOB" evidence="3">
    <location>
        <begin position="3"/>
        <end position="109"/>
    </location>
</feature>
<comment type="similarity">
    <text evidence="1">Belongs to the LOB domain-containing protein family.</text>
</comment>
<dbReference type="InterPro" id="IPR004883">
    <property type="entry name" value="LOB"/>
</dbReference>